<evidence type="ECO:0000256" key="6">
    <source>
        <dbReference type="RuleBase" id="RU003345"/>
    </source>
</evidence>
<dbReference type="InterPro" id="IPR016162">
    <property type="entry name" value="Ald_DH_N"/>
</dbReference>
<dbReference type="InterPro" id="IPR016163">
    <property type="entry name" value="Ald_DH_C"/>
</dbReference>
<dbReference type="InterPro" id="IPR016160">
    <property type="entry name" value="Ald_DH_CS_CYS"/>
</dbReference>
<comment type="caution">
    <text evidence="8">The sequence shown here is derived from an EMBL/GenBank/DDBJ whole genome shotgun (WGS) entry which is preliminary data.</text>
</comment>
<dbReference type="PANTHER" id="PTHR43570:SF20">
    <property type="entry name" value="ALDEHYDE DEHYDROGENASE ALDX-RELATED"/>
    <property type="match status" value="1"/>
</dbReference>
<comment type="similarity">
    <text evidence="1 4 6">Belongs to the aldehyde dehydrogenase family.</text>
</comment>
<dbReference type="InterPro" id="IPR015590">
    <property type="entry name" value="Aldehyde_DH_dom"/>
</dbReference>
<dbReference type="PROSITE" id="PS00687">
    <property type="entry name" value="ALDEHYDE_DEHYDR_GLU"/>
    <property type="match status" value="1"/>
</dbReference>
<dbReference type="SUPFAM" id="SSF53720">
    <property type="entry name" value="ALDH-like"/>
    <property type="match status" value="1"/>
</dbReference>
<evidence type="ECO:0000256" key="2">
    <source>
        <dbReference type="ARBA" id="ARBA00023002"/>
    </source>
</evidence>
<keyword evidence="2 4" id="KW-0560">Oxidoreductase</keyword>
<dbReference type="InterPro" id="IPR012394">
    <property type="entry name" value="Aldehyde_DH_NAD(P)"/>
</dbReference>
<gene>
    <name evidence="8" type="ORF">ISS97_01150</name>
</gene>
<dbReference type="CDD" id="cd07133">
    <property type="entry name" value="ALDH_CALDH_CalB"/>
    <property type="match status" value="1"/>
</dbReference>
<keyword evidence="3" id="KW-0520">NAD</keyword>
<dbReference type="PIRSF" id="PIRSF036492">
    <property type="entry name" value="ALDH"/>
    <property type="match status" value="1"/>
</dbReference>
<dbReference type="EMBL" id="JADIKD010000005">
    <property type="protein sequence ID" value="MFK2915854.1"/>
    <property type="molecule type" value="Genomic_DNA"/>
</dbReference>
<accession>A0ABW8JYX5</accession>
<name>A0ABW8JYX5_9GAMM</name>
<dbReference type="RefSeq" id="WP_379987444.1">
    <property type="nucleotide sequence ID" value="NZ_JADIKD010000005.1"/>
</dbReference>
<feature type="domain" description="Aldehyde dehydrogenase" evidence="7">
    <location>
        <begin position="29"/>
        <end position="441"/>
    </location>
</feature>
<dbReference type="PROSITE" id="PS00070">
    <property type="entry name" value="ALDEHYDE_DEHYDR_CYS"/>
    <property type="match status" value="1"/>
</dbReference>
<feature type="active site" evidence="5">
    <location>
        <position position="218"/>
    </location>
</feature>
<dbReference type="Proteomes" id="UP001620408">
    <property type="component" value="Unassembled WGS sequence"/>
</dbReference>
<evidence type="ECO:0000259" key="7">
    <source>
        <dbReference type="Pfam" id="PF00171"/>
    </source>
</evidence>
<evidence type="ECO:0000313" key="9">
    <source>
        <dbReference type="Proteomes" id="UP001620408"/>
    </source>
</evidence>
<reference evidence="8 9" key="1">
    <citation type="submission" date="2020-10" db="EMBL/GenBank/DDBJ databases">
        <title>Phylogeny of dyella-like bacteria.</title>
        <authorList>
            <person name="Fu J."/>
        </authorList>
    </citation>
    <scope>NUCLEOTIDE SEQUENCE [LARGE SCALE GENOMIC DNA]</scope>
    <source>
        <strain evidence="8 9">BB4</strain>
    </source>
</reference>
<proteinExistence type="inferred from homology"/>
<evidence type="ECO:0000256" key="4">
    <source>
        <dbReference type="PIRNR" id="PIRNR036492"/>
    </source>
</evidence>
<dbReference type="Pfam" id="PF00171">
    <property type="entry name" value="Aldedh"/>
    <property type="match status" value="1"/>
</dbReference>
<dbReference type="PANTHER" id="PTHR43570">
    <property type="entry name" value="ALDEHYDE DEHYDROGENASE"/>
    <property type="match status" value="1"/>
</dbReference>
<dbReference type="Gene3D" id="3.40.605.10">
    <property type="entry name" value="Aldehyde Dehydrogenase, Chain A, domain 1"/>
    <property type="match status" value="1"/>
</dbReference>
<sequence>MNDIDQTTPILTIALQHMRDAHARDPMPAWSARATRLRALQALITEHRSDIAKAINDDFGGRPAEETDLLEVFPSLSAIRHGLSHGRRWMKPRRSLPGMLFMPARNEVRPQPLGVVGVIVPWNYPLYLAIGPMVDALAAGNRVMVKMSEFTPNFSTLFAKLVERYFQPDEVHVVNGDASVAQAFSALPFDHLLFTGSTAVGRHVMRAASANLTPVTLELGGKSPAIVGPGARLEHAVERILLGKLFNAGQTCIAPDYVLLPRERLQAFVATARDAVARLYPSLQDNPQYASIVSDRQYERLAALRDHALRDGARAEPLGEGNDQPARRRLMPVMLTHVVDDMTVMQEEIFGPLLPLVPYDTIDQAIAYVAAHPHPLALYLFEQDRRIIDNVLARTLAGGVSINDTLYHIAQHELPFGGVGPSGMGGYHGEAGFRTFSHMKPVFHQARFNGAGLLNPPYGERFKRMLSIMLKRG</sequence>
<evidence type="ECO:0000313" key="8">
    <source>
        <dbReference type="EMBL" id="MFK2915854.1"/>
    </source>
</evidence>
<dbReference type="InterPro" id="IPR029510">
    <property type="entry name" value="Ald_DH_CS_GLU"/>
</dbReference>
<dbReference type="InterPro" id="IPR016161">
    <property type="entry name" value="Ald_DH/histidinol_DH"/>
</dbReference>
<evidence type="ECO:0000256" key="1">
    <source>
        <dbReference type="ARBA" id="ARBA00009986"/>
    </source>
</evidence>
<organism evidence="8 9">
    <name type="scientific">Dyella koreensis</name>
    <dbReference type="NCBI Taxonomy" id="311235"/>
    <lineage>
        <taxon>Bacteria</taxon>
        <taxon>Pseudomonadati</taxon>
        <taxon>Pseudomonadota</taxon>
        <taxon>Gammaproteobacteria</taxon>
        <taxon>Lysobacterales</taxon>
        <taxon>Rhodanobacteraceae</taxon>
        <taxon>Dyella</taxon>
    </lineage>
</organism>
<protein>
    <recommendedName>
        <fullName evidence="4">Aldehyde dehydrogenase</fullName>
    </recommendedName>
</protein>
<evidence type="ECO:0000256" key="3">
    <source>
        <dbReference type="ARBA" id="ARBA00023027"/>
    </source>
</evidence>
<keyword evidence="9" id="KW-1185">Reference proteome</keyword>
<evidence type="ECO:0000256" key="5">
    <source>
        <dbReference type="PROSITE-ProRule" id="PRU10007"/>
    </source>
</evidence>
<dbReference type="Gene3D" id="3.40.309.10">
    <property type="entry name" value="Aldehyde Dehydrogenase, Chain A, domain 2"/>
    <property type="match status" value="1"/>
</dbReference>